<dbReference type="InterPro" id="IPR025827">
    <property type="entry name" value="Zn_ribbon_recom_dom"/>
</dbReference>
<comment type="caution">
    <text evidence="4">The sequence shown here is derived from an EMBL/GenBank/DDBJ whole genome shotgun (WGS) entry which is preliminary data.</text>
</comment>
<protein>
    <recommendedName>
        <fullName evidence="3">Recombinase zinc beta ribbon domain-containing protein</fullName>
    </recommendedName>
</protein>
<dbReference type="Pfam" id="PF13408">
    <property type="entry name" value="Zn_ribbon_recom"/>
    <property type="match status" value="1"/>
</dbReference>
<accession>A0A2T2WPU0</accession>
<feature type="coiled-coil region" evidence="2">
    <location>
        <begin position="99"/>
        <end position="161"/>
    </location>
</feature>
<dbReference type="PANTHER" id="PTHR30461">
    <property type="entry name" value="DNA-INVERTASE FROM LAMBDOID PROPHAGE"/>
    <property type="match status" value="1"/>
</dbReference>
<evidence type="ECO:0000259" key="3">
    <source>
        <dbReference type="Pfam" id="PF13408"/>
    </source>
</evidence>
<dbReference type="AlphaFoldDB" id="A0A2T2WPU0"/>
<dbReference type="Proteomes" id="UP000242705">
    <property type="component" value="Unassembled WGS sequence"/>
</dbReference>
<dbReference type="GO" id="GO:0000150">
    <property type="term" value="F:DNA strand exchange activity"/>
    <property type="evidence" value="ECO:0007669"/>
    <property type="project" value="TreeGrafter"/>
</dbReference>
<sequence>MQSRGQRSGRSADSPYLLSGLVFCGYCGKPMTVIKGGRNRQPRYSCRSYHMSGLCQPNTVPVAEVEQAVVDHWLQHMAQPTPSEIQAWAEWKIGQDRTYDETLRERHRLERRLDELRTMRQRAEDALLQGVFTIPQFQEAQTRLDQEKERIQGRLQQLAHEMQRPPSTEEAQRLMAELAAAPDAFRAAATVHERRELVKQYINRVEVQAGTVTIQYRGGSS</sequence>
<evidence type="ECO:0000313" key="4">
    <source>
        <dbReference type="EMBL" id="PSR24243.1"/>
    </source>
</evidence>
<evidence type="ECO:0000256" key="2">
    <source>
        <dbReference type="SAM" id="Coils"/>
    </source>
</evidence>
<dbReference type="InterPro" id="IPR050639">
    <property type="entry name" value="SSR_resolvase"/>
</dbReference>
<evidence type="ECO:0000256" key="1">
    <source>
        <dbReference type="ARBA" id="ARBA00009913"/>
    </source>
</evidence>
<evidence type="ECO:0000313" key="5">
    <source>
        <dbReference type="Proteomes" id="UP000242705"/>
    </source>
</evidence>
<dbReference type="EMBL" id="PXYX01000060">
    <property type="protein sequence ID" value="PSR24243.1"/>
    <property type="molecule type" value="Genomic_DNA"/>
</dbReference>
<organism evidence="4 5">
    <name type="scientific">Sulfobacillus thermosulfidooxidans</name>
    <dbReference type="NCBI Taxonomy" id="28034"/>
    <lineage>
        <taxon>Bacteria</taxon>
        <taxon>Bacillati</taxon>
        <taxon>Bacillota</taxon>
        <taxon>Clostridia</taxon>
        <taxon>Eubacteriales</taxon>
        <taxon>Clostridiales Family XVII. Incertae Sedis</taxon>
        <taxon>Sulfobacillus</taxon>
    </lineage>
</organism>
<feature type="domain" description="Recombinase zinc beta ribbon" evidence="3">
    <location>
        <begin position="17"/>
        <end position="73"/>
    </location>
</feature>
<keyword evidence="2" id="KW-0175">Coiled coil</keyword>
<comment type="similarity">
    <text evidence="1">Belongs to the site-specific recombinase resolvase family.</text>
</comment>
<dbReference type="PANTHER" id="PTHR30461:SF26">
    <property type="entry name" value="RESOLVASE HOMOLOG YNEB"/>
    <property type="match status" value="1"/>
</dbReference>
<reference evidence="4 5" key="1">
    <citation type="journal article" date="2014" name="BMC Genomics">
        <title>Comparison of environmental and isolate Sulfobacillus genomes reveals diverse carbon, sulfur, nitrogen, and hydrogen metabolisms.</title>
        <authorList>
            <person name="Justice N.B."/>
            <person name="Norman A."/>
            <person name="Brown C.T."/>
            <person name="Singh A."/>
            <person name="Thomas B.C."/>
            <person name="Banfield J.F."/>
        </authorList>
    </citation>
    <scope>NUCLEOTIDE SEQUENCE [LARGE SCALE GENOMIC DNA]</scope>
    <source>
        <strain evidence="4">AMDSBA5</strain>
    </source>
</reference>
<gene>
    <name evidence="4" type="ORF">C7B47_15345</name>
</gene>
<proteinExistence type="inferred from homology"/>
<name>A0A2T2WPU0_SULTH</name>